<dbReference type="InterPro" id="IPR012340">
    <property type="entry name" value="NA-bd_OB-fold"/>
</dbReference>
<evidence type="ECO:0000313" key="2">
    <source>
        <dbReference type="Proteomes" id="UP000019373"/>
    </source>
</evidence>
<dbReference type="AlphaFoldDB" id="U1I242"/>
<evidence type="ECO:0000313" key="1">
    <source>
        <dbReference type="EMBL" id="ERF76029.1"/>
    </source>
</evidence>
<reference evidence="2" key="1">
    <citation type="journal article" date="2014" name="BMC Genomics">
        <title>Genome characteristics reveal the impact of lichenization on lichen-forming fungus Endocarpon pusillum Hedwig (Verrucariales, Ascomycota).</title>
        <authorList>
            <person name="Wang Y.-Y."/>
            <person name="Liu B."/>
            <person name="Zhang X.-Y."/>
            <person name="Zhou Q.-M."/>
            <person name="Zhang T."/>
            <person name="Li H."/>
            <person name="Yu Y.-F."/>
            <person name="Zhang X.-L."/>
            <person name="Hao X.-Y."/>
            <person name="Wang M."/>
            <person name="Wang L."/>
            <person name="Wei J.-C."/>
        </authorList>
    </citation>
    <scope>NUCLEOTIDE SEQUENCE [LARGE SCALE GENOMIC DNA]</scope>
    <source>
        <strain evidence="2">Z07020 / HMAS-L-300199</strain>
    </source>
</reference>
<dbReference type="OrthoDB" id="4159762at2759"/>
<dbReference type="Gene3D" id="2.40.50.140">
    <property type="entry name" value="Nucleic acid-binding proteins"/>
    <property type="match status" value="1"/>
</dbReference>
<organism evidence="1 2">
    <name type="scientific">Endocarpon pusillum (strain Z07020 / HMAS-L-300199)</name>
    <name type="common">Lichen-forming fungus</name>
    <dbReference type="NCBI Taxonomy" id="1263415"/>
    <lineage>
        <taxon>Eukaryota</taxon>
        <taxon>Fungi</taxon>
        <taxon>Dikarya</taxon>
        <taxon>Ascomycota</taxon>
        <taxon>Pezizomycotina</taxon>
        <taxon>Eurotiomycetes</taxon>
        <taxon>Chaetothyriomycetidae</taxon>
        <taxon>Verrucariales</taxon>
        <taxon>Verrucariaceae</taxon>
        <taxon>Endocarpon</taxon>
    </lineage>
</organism>
<dbReference type="HOGENOM" id="CLU_2573877_0_0_1"/>
<dbReference type="Proteomes" id="UP000019373">
    <property type="component" value="Unassembled WGS sequence"/>
</dbReference>
<protein>
    <submittedName>
        <fullName evidence="1">Uncharacterized protein</fullName>
    </submittedName>
</protein>
<dbReference type="EMBL" id="KE720780">
    <property type="protein sequence ID" value="ERF76029.1"/>
    <property type="molecule type" value="Genomic_DNA"/>
</dbReference>
<name>U1I242_ENDPU</name>
<sequence>MEVVIDQKHLRKQKELFKKPFIVEIMGAGFDRPADTDYWTWRFPRMQKVHEDRTSKDVVSFDELQELANQCQQLAPEMLGK</sequence>
<accession>U1I242</accession>
<gene>
    <name evidence="1" type="ORF">EPUS_01362</name>
</gene>
<dbReference type="RefSeq" id="XP_007786495.1">
    <property type="nucleotide sequence ID" value="XM_007788305.1"/>
</dbReference>
<keyword evidence="2" id="KW-1185">Reference proteome</keyword>
<proteinExistence type="predicted"/>
<dbReference type="GeneID" id="19236419"/>